<dbReference type="PANTHER" id="PTHR21505:SF8">
    <property type="entry name" value="DPT-YFP REPRESSOR BY OVEREXPRESSION, ISOFORM D-RELATED"/>
    <property type="match status" value="1"/>
</dbReference>
<evidence type="ECO:0000313" key="2">
    <source>
        <dbReference type="EMBL" id="CAG5035996.1"/>
    </source>
</evidence>
<dbReference type="Proteomes" id="UP000691718">
    <property type="component" value="Unassembled WGS sequence"/>
</dbReference>
<protein>
    <submittedName>
        <fullName evidence="2">(apollo) hypothetical protein</fullName>
    </submittedName>
</protein>
<dbReference type="PROSITE" id="PS51029">
    <property type="entry name" value="MADF"/>
    <property type="match status" value="1"/>
</dbReference>
<accession>A0A8S3XU57</accession>
<proteinExistence type="predicted"/>
<dbReference type="SMART" id="SM00595">
    <property type="entry name" value="MADF"/>
    <property type="match status" value="1"/>
</dbReference>
<evidence type="ECO:0000259" key="1">
    <source>
        <dbReference type="PROSITE" id="PS51029"/>
    </source>
</evidence>
<comment type="caution">
    <text evidence="2">The sequence shown here is derived from an EMBL/GenBank/DDBJ whole genome shotgun (WGS) entry which is preliminary data.</text>
</comment>
<evidence type="ECO:0000313" key="3">
    <source>
        <dbReference type="Proteomes" id="UP000691718"/>
    </source>
</evidence>
<organism evidence="2 3">
    <name type="scientific">Parnassius apollo</name>
    <name type="common">Apollo butterfly</name>
    <name type="synonym">Papilio apollo</name>
    <dbReference type="NCBI Taxonomy" id="110799"/>
    <lineage>
        <taxon>Eukaryota</taxon>
        <taxon>Metazoa</taxon>
        <taxon>Ecdysozoa</taxon>
        <taxon>Arthropoda</taxon>
        <taxon>Hexapoda</taxon>
        <taxon>Insecta</taxon>
        <taxon>Pterygota</taxon>
        <taxon>Neoptera</taxon>
        <taxon>Endopterygota</taxon>
        <taxon>Lepidoptera</taxon>
        <taxon>Glossata</taxon>
        <taxon>Ditrysia</taxon>
        <taxon>Papilionoidea</taxon>
        <taxon>Papilionidae</taxon>
        <taxon>Parnassiinae</taxon>
        <taxon>Parnassini</taxon>
        <taxon>Parnassius</taxon>
        <taxon>Parnassius</taxon>
    </lineage>
</organism>
<dbReference type="OrthoDB" id="7476629at2759"/>
<dbReference type="EMBL" id="CAJQZP010001279">
    <property type="protein sequence ID" value="CAG5035996.1"/>
    <property type="molecule type" value="Genomic_DNA"/>
</dbReference>
<dbReference type="AlphaFoldDB" id="A0A8S3XU57"/>
<dbReference type="Pfam" id="PF10545">
    <property type="entry name" value="MADF_DNA_bdg"/>
    <property type="match status" value="1"/>
</dbReference>
<sequence length="292" mass="33791">MLTKSLSKLPRLDTEMRGELSARARPIVPFHSSKLPTRSSFSDLRAAPLVERVNKMADNCVFFPRKLLKRFITLYRELPCLWDRKSVAYKHKQKRHEAISKLTVLVQEFDPSATRVHVLRKIESIRACVRREYKRVQDSRRKKATNPDEILYKPHLWYYDLLSFVFEAGLPHNEQNEGVEDCANDNAEEEEPAFEQSMETFSGSMIDAPESFTMPKMFDEDLQKTEKRHCTEIEDEYDAIGINVAAKLRSLPSNMRIVAEKLINDVLYQAQMNGLNSSSVIFTTDPFKQAVI</sequence>
<dbReference type="PANTHER" id="PTHR21505">
    <property type="entry name" value="MADF DOMAIN-CONTAINING PROTEIN-RELATED"/>
    <property type="match status" value="1"/>
</dbReference>
<gene>
    <name evidence="2" type="ORF">PAPOLLO_LOCUS20698</name>
</gene>
<dbReference type="InterPro" id="IPR006578">
    <property type="entry name" value="MADF-dom"/>
</dbReference>
<keyword evidence="3" id="KW-1185">Reference proteome</keyword>
<name>A0A8S3XU57_PARAO</name>
<reference evidence="2" key="1">
    <citation type="submission" date="2021-04" db="EMBL/GenBank/DDBJ databases">
        <authorList>
            <person name="Tunstrom K."/>
        </authorList>
    </citation>
    <scope>NUCLEOTIDE SEQUENCE</scope>
</reference>
<feature type="domain" description="MADF" evidence="1">
    <location>
        <begin position="70"/>
        <end position="170"/>
    </location>
</feature>